<dbReference type="InterPro" id="IPR013783">
    <property type="entry name" value="Ig-like_fold"/>
</dbReference>
<proteinExistence type="predicted"/>
<dbReference type="AlphaFoldDB" id="A0AAQ2XVY2"/>
<evidence type="ECO:0008006" key="4">
    <source>
        <dbReference type="Google" id="ProtNLM"/>
    </source>
</evidence>
<keyword evidence="1" id="KW-0732">Signal</keyword>
<sequence length="240" mass="26974">MKSKNINVILLSLAFTVFSVPSLAFKVDKMVIVGDEKGNGIITLSNDQNVPLFINTEIDEVNINNGVDIDKVSYSRENLEDWKISLTYQKLILKPGEAKDIGIRSLCHNTTCDNSKDLMFMLSFIPSKYEEGERKASGVDINYGFAPVYIIPTTKPTFDYEIINKGETLEVKNDSNTMINVFIDSCNSRVTAQCRQKLTVLAGRDKTFNLIDTVQRDNLNIIVNSHDGSYSKSDIIRRSN</sequence>
<protein>
    <recommendedName>
        <fullName evidence="4">Pilus assembly protein</fullName>
    </recommendedName>
</protein>
<dbReference type="EMBL" id="CP117988">
    <property type="protein sequence ID" value="WDG07028.1"/>
    <property type="molecule type" value="Genomic_DNA"/>
</dbReference>
<accession>A0AAQ2XVY2</accession>
<feature type="chain" id="PRO_5042921108" description="Pilus assembly protein" evidence="1">
    <location>
        <begin position="27"/>
        <end position="240"/>
    </location>
</feature>
<evidence type="ECO:0000313" key="3">
    <source>
        <dbReference type="Proteomes" id="UP001219537"/>
    </source>
</evidence>
<reference evidence="2" key="1">
    <citation type="submission" date="2023-02" db="EMBL/GenBank/DDBJ databases">
        <title>Isolation, identification, and genome analysis of Vibrio campbellii in the Penaeus vannamei larvae stage.</title>
        <authorList>
            <person name="Huang T."/>
            <person name="Zhang B."/>
        </authorList>
    </citation>
    <scope>NUCLEOTIDE SEQUENCE</scope>
    <source>
        <strain evidence="2">20220413_1</strain>
    </source>
</reference>
<dbReference type="Proteomes" id="UP001219537">
    <property type="component" value="Chromosome 1"/>
</dbReference>
<evidence type="ECO:0000313" key="2">
    <source>
        <dbReference type="EMBL" id="WDG07028.1"/>
    </source>
</evidence>
<evidence type="ECO:0000256" key="1">
    <source>
        <dbReference type="SAM" id="SignalP"/>
    </source>
</evidence>
<name>A0AAQ2XVY2_9VIBR</name>
<organism evidence="2 3">
    <name type="scientific">Vibrio campbellii</name>
    <dbReference type="NCBI Taxonomy" id="680"/>
    <lineage>
        <taxon>Bacteria</taxon>
        <taxon>Pseudomonadati</taxon>
        <taxon>Pseudomonadota</taxon>
        <taxon>Gammaproteobacteria</taxon>
        <taxon>Vibrionales</taxon>
        <taxon>Vibrionaceae</taxon>
        <taxon>Vibrio</taxon>
    </lineage>
</organism>
<gene>
    <name evidence="2" type="ORF">PUN50_09730</name>
</gene>
<dbReference type="Gene3D" id="2.60.40.10">
    <property type="entry name" value="Immunoglobulins"/>
    <property type="match status" value="1"/>
</dbReference>
<dbReference type="RefSeq" id="WP_274290266.1">
    <property type="nucleotide sequence ID" value="NZ_CP117988.1"/>
</dbReference>
<feature type="signal peptide" evidence="1">
    <location>
        <begin position="1"/>
        <end position="26"/>
    </location>
</feature>